<feature type="region of interest" description="Disordered" evidence="3">
    <location>
        <begin position="14"/>
        <end position="42"/>
    </location>
</feature>
<evidence type="ECO:0000256" key="1">
    <source>
        <dbReference type="ARBA" id="ARBA00022553"/>
    </source>
</evidence>
<dbReference type="AlphaFoldDB" id="A0A5C6FEN1"/>
<feature type="domain" description="Response regulatory" evidence="4">
    <location>
        <begin position="111"/>
        <end position="225"/>
    </location>
</feature>
<dbReference type="GO" id="GO:0000160">
    <property type="term" value="P:phosphorelay signal transduction system"/>
    <property type="evidence" value="ECO:0007669"/>
    <property type="project" value="InterPro"/>
</dbReference>
<dbReference type="OrthoDB" id="9770645at2"/>
<gene>
    <name evidence="5" type="primary">glnG_1</name>
    <name evidence="5" type="ORF">Poly51_14330</name>
</gene>
<comment type="caution">
    <text evidence="5">The sequence shown here is derived from an EMBL/GenBank/DDBJ whole genome shotgun (WGS) entry which is preliminary data.</text>
</comment>
<evidence type="ECO:0000259" key="4">
    <source>
        <dbReference type="PROSITE" id="PS50110"/>
    </source>
</evidence>
<dbReference type="SMART" id="SM00448">
    <property type="entry name" value="REC"/>
    <property type="match status" value="1"/>
</dbReference>
<feature type="compositionally biased region" description="Basic and acidic residues" evidence="3">
    <location>
        <begin position="25"/>
        <end position="34"/>
    </location>
</feature>
<keyword evidence="1 2" id="KW-0597">Phosphoprotein</keyword>
<dbReference type="Pfam" id="PF13581">
    <property type="entry name" value="HATPase_c_2"/>
    <property type="match status" value="1"/>
</dbReference>
<evidence type="ECO:0000256" key="2">
    <source>
        <dbReference type="PROSITE-ProRule" id="PRU00169"/>
    </source>
</evidence>
<dbReference type="SUPFAM" id="SSF52172">
    <property type="entry name" value="CheY-like"/>
    <property type="match status" value="1"/>
</dbReference>
<dbReference type="Proteomes" id="UP000318288">
    <property type="component" value="Unassembled WGS sequence"/>
</dbReference>
<sequence>MGCLQLGSTLIRRYRPRHRSQPKQRPAEKEHGRGSGDVARSAFNRERGQYARCIVPETNETAEQRENSEWSSKAVCNDLTPHRCDRLARMMVSPKLSSTPLQSIFMTDTSHILVVDDSPTQRRQMQIVLEQDGFAVRTVENAEAAIAAIALELPLLVVTDLEMPGMSGLELVETLKYSHPGLQIVLTTAEGSEDVAADALRRGASSYVPKRIILNTLCPVVRQVLSVNQAARSVREVAKFAVESSLKLQLGNDETLVPHIIARLESAIVEMDLFDDGERMQVAMALDEALVNAIIHGNLEIESDLRQVDDGKAYVDMIALRKTQSPYSDRLLHVELHTTPQQAVFKIRDEGNGFSYADLRDPTSAENLERAGGRGLLLIRAFMDDVIHNDAGNEITMIKRKKTAEEKAAEAEVEGNDDN</sequence>
<accession>A0A5C6FEN1</accession>
<dbReference type="InterPro" id="IPR003594">
    <property type="entry name" value="HATPase_dom"/>
</dbReference>
<name>A0A5C6FEN1_9BACT</name>
<dbReference type="InterPro" id="IPR036890">
    <property type="entry name" value="HATPase_C_sf"/>
</dbReference>
<dbReference type="Gene3D" id="3.40.50.2300">
    <property type="match status" value="1"/>
</dbReference>
<reference evidence="5 6" key="1">
    <citation type="submission" date="2019-02" db="EMBL/GenBank/DDBJ databases">
        <title>Deep-cultivation of Planctomycetes and their phenomic and genomic characterization uncovers novel biology.</title>
        <authorList>
            <person name="Wiegand S."/>
            <person name="Jogler M."/>
            <person name="Boedeker C."/>
            <person name="Pinto D."/>
            <person name="Vollmers J."/>
            <person name="Rivas-Marin E."/>
            <person name="Kohn T."/>
            <person name="Peeters S.H."/>
            <person name="Heuer A."/>
            <person name="Rast P."/>
            <person name="Oberbeckmann S."/>
            <person name="Bunk B."/>
            <person name="Jeske O."/>
            <person name="Meyerdierks A."/>
            <person name="Storesund J.E."/>
            <person name="Kallscheuer N."/>
            <person name="Luecker S."/>
            <person name="Lage O.M."/>
            <person name="Pohl T."/>
            <person name="Merkel B.J."/>
            <person name="Hornburger P."/>
            <person name="Mueller R.-W."/>
            <person name="Bruemmer F."/>
            <person name="Labrenz M."/>
            <person name="Spormann A.M."/>
            <person name="Op Den Camp H."/>
            <person name="Overmann J."/>
            <person name="Amann R."/>
            <person name="Jetten M.S.M."/>
            <person name="Mascher T."/>
            <person name="Medema M.H."/>
            <person name="Devos D.P."/>
            <person name="Kaster A.-K."/>
            <person name="Ovreas L."/>
            <person name="Rohde M."/>
            <person name="Galperin M.Y."/>
            <person name="Jogler C."/>
        </authorList>
    </citation>
    <scope>NUCLEOTIDE SEQUENCE [LARGE SCALE GENOMIC DNA]</scope>
    <source>
        <strain evidence="5 6">Poly51</strain>
    </source>
</reference>
<dbReference type="PROSITE" id="PS50110">
    <property type="entry name" value="RESPONSE_REGULATORY"/>
    <property type="match status" value="1"/>
</dbReference>
<dbReference type="InterPro" id="IPR011006">
    <property type="entry name" value="CheY-like_superfamily"/>
</dbReference>
<dbReference type="EMBL" id="SJPW01000002">
    <property type="protein sequence ID" value="TWU58654.1"/>
    <property type="molecule type" value="Genomic_DNA"/>
</dbReference>
<dbReference type="Gene3D" id="3.30.565.10">
    <property type="entry name" value="Histidine kinase-like ATPase, C-terminal domain"/>
    <property type="match status" value="1"/>
</dbReference>
<dbReference type="CDD" id="cd00156">
    <property type="entry name" value="REC"/>
    <property type="match status" value="1"/>
</dbReference>
<feature type="modified residue" description="4-aspartylphosphate" evidence="2">
    <location>
        <position position="160"/>
    </location>
</feature>
<dbReference type="InterPro" id="IPR001789">
    <property type="entry name" value="Sig_transdc_resp-reg_receiver"/>
</dbReference>
<proteinExistence type="predicted"/>
<dbReference type="PANTHER" id="PTHR44591">
    <property type="entry name" value="STRESS RESPONSE REGULATOR PROTEIN 1"/>
    <property type="match status" value="1"/>
</dbReference>
<organism evidence="5 6">
    <name type="scientific">Rubripirellula tenax</name>
    <dbReference type="NCBI Taxonomy" id="2528015"/>
    <lineage>
        <taxon>Bacteria</taxon>
        <taxon>Pseudomonadati</taxon>
        <taxon>Planctomycetota</taxon>
        <taxon>Planctomycetia</taxon>
        <taxon>Pirellulales</taxon>
        <taxon>Pirellulaceae</taxon>
        <taxon>Rubripirellula</taxon>
    </lineage>
</organism>
<dbReference type="Pfam" id="PF00072">
    <property type="entry name" value="Response_reg"/>
    <property type="match status" value="1"/>
</dbReference>
<evidence type="ECO:0000313" key="5">
    <source>
        <dbReference type="EMBL" id="TWU58654.1"/>
    </source>
</evidence>
<dbReference type="PANTHER" id="PTHR44591:SF25">
    <property type="entry name" value="CHEMOTAXIS TWO-COMPONENT RESPONSE REGULATOR"/>
    <property type="match status" value="1"/>
</dbReference>
<dbReference type="CDD" id="cd16936">
    <property type="entry name" value="HATPase_RsbW-like"/>
    <property type="match status" value="1"/>
</dbReference>
<evidence type="ECO:0000256" key="3">
    <source>
        <dbReference type="SAM" id="MobiDB-lite"/>
    </source>
</evidence>
<evidence type="ECO:0000313" key="6">
    <source>
        <dbReference type="Proteomes" id="UP000318288"/>
    </source>
</evidence>
<dbReference type="InterPro" id="IPR050595">
    <property type="entry name" value="Bact_response_regulator"/>
</dbReference>
<protein>
    <submittedName>
        <fullName evidence="5">Nitrogen regulation protein NR(I)</fullName>
    </submittedName>
</protein>
<keyword evidence="6" id="KW-1185">Reference proteome</keyword>